<comment type="caution">
    <text evidence="3">The sequence shown here is derived from an EMBL/GenBank/DDBJ whole genome shotgun (WGS) entry which is preliminary data.</text>
</comment>
<evidence type="ECO:0000313" key="3">
    <source>
        <dbReference type="EMBL" id="KAF5481410.1"/>
    </source>
</evidence>
<dbReference type="InterPro" id="IPR027417">
    <property type="entry name" value="P-loop_NTPase"/>
</dbReference>
<reference evidence="3" key="1">
    <citation type="submission" date="2015-10" db="EMBL/GenBank/DDBJ databases">
        <authorList>
            <person name="Martinez-Garcia P.J."/>
            <person name="Crepeau M.W."/>
            <person name="Puiu D."/>
            <person name="Gonzalez-Ibeas D."/>
            <person name="Whalen J."/>
            <person name="Stevens K."/>
            <person name="Paul R."/>
            <person name="Butterfield T."/>
            <person name="Britton M."/>
            <person name="Reagan R."/>
            <person name="Chakraborty S."/>
            <person name="Walawage S.L."/>
            <person name="Vasquez-Gross H.A."/>
            <person name="Cardeno C."/>
            <person name="Famula R."/>
            <person name="Pratt K."/>
            <person name="Kuruganti S."/>
            <person name="Aradhya M.K."/>
            <person name="Leslie C.A."/>
            <person name="Dandekar A.M."/>
            <person name="Salzberg S.L."/>
            <person name="Wegrzyn J.L."/>
            <person name="Langley C.H."/>
            <person name="Neale D.B."/>
        </authorList>
    </citation>
    <scope>NUCLEOTIDE SEQUENCE</scope>
    <source>
        <tissue evidence="3">Leaves</tissue>
    </source>
</reference>
<evidence type="ECO:0000256" key="1">
    <source>
        <dbReference type="ARBA" id="ARBA00022884"/>
    </source>
</evidence>
<dbReference type="AlphaFoldDB" id="A0A833YFS6"/>
<dbReference type="EMBL" id="LIHL02000001">
    <property type="protein sequence ID" value="KAF5481410.1"/>
    <property type="molecule type" value="Genomic_DNA"/>
</dbReference>
<dbReference type="GO" id="GO:0003723">
    <property type="term" value="F:RNA binding"/>
    <property type="evidence" value="ECO:0007669"/>
    <property type="project" value="UniProtKB-KW"/>
</dbReference>
<dbReference type="Pfam" id="PF00270">
    <property type="entry name" value="DEAD"/>
    <property type="match status" value="1"/>
</dbReference>
<feature type="domain" description="DEAD/DEAH-box helicase" evidence="2">
    <location>
        <begin position="26"/>
        <end position="100"/>
    </location>
</feature>
<reference evidence="3" key="2">
    <citation type="submission" date="2020-03" db="EMBL/GenBank/DDBJ databases">
        <title>Walnut 2.0.</title>
        <authorList>
            <person name="Marrano A."/>
            <person name="Britton M."/>
            <person name="Zimin A.V."/>
            <person name="Zaini P.A."/>
            <person name="Workman R."/>
            <person name="Puiu D."/>
            <person name="Bianco L."/>
            <person name="Allen B.J."/>
            <person name="Troggio M."/>
            <person name="Leslie C.A."/>
            <person name="Timp W."/>
            <person name="Dendekar A."/>
            <person name="Salzberg S.L."/>
            <person name="Neale D.B."/>
        </authorList>
    </citation>
    <scope>NUCLEOTIDE SEQUENCE</scope>
    <source>
        <tissue evidence="3">Leaves</tissue>
    </source>
</reference>
<gene>
    <name evidence="3" type="ORF">F2P56_002061</name>
</gene>
<sequence length="203" mass="22491">MGHVMLIFSMLPSTKVPVFPLFSFLLAQQSEKVILALGDYLDVKVHACVGGTSIHEDQRILFDGVHVVVGTPGRVFEVLCRKSLRPDYIRMFLLDKVDEIILGSKVGSVFMEDELTRENATLEVFDETCEALGIHIAAIIVAREVNYHSTCLHVLADSIRKAGLILACWLLSLRTYEILKIVGNLLVAGFDDNGACDYLLKAI</sequence>
<accession>A0A833YFS6</accession>
<dbReference type="InterPro" id="IPR011545">
    <property type="entry name" value="DEAD/DEAH_box_helicase_dom"/>
</dbReference>
<proteinExistence type="predicted"/>
<dbReference type="PANTHER" id="PTHR47958">
    <property type="entry name" value="ATP-DEPENDENT RNA HELICASE DBP3"/>
    <property type="match status" value="1"/>
</dbReference>
<dbReference type="SUPFAM" id="SSF52540">
    <property type="entry name" value="P-loop containing nucleoside triphosphate hydrolases"/>
    <property type="match status" value="1"/>
</dbReference>
<keyword evidence="1" id="KW-0694">RNA-binding</keyword>
<dbReference type="Gramene" id="Jr01_22320_p1">
    <property type="protein sequence ID" value="cds.Jr01_22320_p1"/>
    <property type="gene ID" value="Jr01_22320"/>
</dbReference>
<dbReference type="GO" id="GO:0005524">
    <property type="term" value="F:ATP binding"/>
    <property type="evidence" value="ECO:0007669"/>
    <property type="project" value="InterPro"/>
</dbReference>
<dbReference type="Proteomes" id="UP000619265">
    <property type="component" value="Unassembled WGS sequence"/>
</dbReference>
<dbReference type="Gene3D" id="3.40.50.300">
    <property type="entry name" value="P-loop containing nucleotide triphosphate hydrolases"/>
    <property type="match status" value="1"/>
</dbReference>
<evidence type="ECO:0000259" key="2">
    <source>
        <dbReference type="Pfam" id="PF00270"/>
    </source>
</evidence>
<name>A0A833YFS6_JUGRE</name>
<protein>
    <recommendedName>
        <fullName evidence="2">DEAD/DEAH-box helicase domain-containing protein</fullName>
    </recommendedName>
</protein>
<organism evidence="3 4">
    <name type="scientific">Juglans regia</name>
    <name type="common">English walnut</name>
    <dbReference type="NCBI Taxonomy" id="51240"/>
    <lineage>
        <taxon>Eukaryota</taxon>
        <taxon>Viridiplantae</taxon>
        <taxon>Streptophyta</taxon>
        <taxon>Embryophyta</taxon>
        <taxon>Tracheophyta</taxon>
        <taxon>Spermatophyta</taxon>
        <taxon>Magnoliopsida</taxon>
        <taxon>eudicotyledons</taxon>
        <taxon>Gunneridae</taxon>
        <taxon>Pentapetalae</taxon>
        <taxon>rosids</taxon>
        <taxon>fabids</taxon>
        <taxon>Fagales</taxon>
        <taxon>Juglandaceae</taxon>
        <taxon>Juglans</taxon>
    </lineage>
</organism>
<evidence type="ECO:0000313" key="4">
    <source>
        <dbReference type="Proteomes" id="UP000619265"/>
    </source>
</evidence>